<proteinExistence type="inferred from homology"/>
<keyword evidence="3 9" id="KW-0812">Transmembrane</keyword>
<dbReference type="Pfam" id="PF09976">
    <property type="entry name" value="TPR_21"/>
    <property type="match status" value="1"/>
</dbReference>
<name>A0ABN6TFS4_9BURK</name>
<feature type="domain" description="Ancillary SecYEG translocon subunit/Cell division coordinator CpoB TPR" evidence="10">
    <location>
        <begin position="15"/>
        <end position="207"/>
    </location>
</feature>
<dbReference type="Proteomes" id="UP001163336">
    <property type="component" value="Chromosome"/>
</dbReference>
<dbReference type="InterPro" id="IPR018704">
    <property type="entry name" value="SecYEG/CpoB_TPR"/>
</dbReference>
<dbReference type="EMBL" id="AP026966">
    <property type="protein sequence ID" value="BDT60233.1"/>
    <property type="molecule type" value="Genomic_DNA"/>
</dbReference>
<accession>A0ABN6TFS4</accession>
<comment type="similarity">
    <text evidence="7">Belongs to the YfgM family.</text>
</comment>
<evidence type="ECO:0000256" key="6">
    <source>
        <dbReference type="ARBA" id="ARBA00023186"/>
    </source>
</evidence>
<protein>
    <recommendedName>
        <fullName evidence="8">Ancillary SecYEG translocon subunit</fullName>
    </recommendedName>
</protein>
<evidence type="ECO:0000256" key="9">
    <source>
        <dbReference type="SAM" id="Phobius"/>
    </source>
</evidence>
<comment type="subcellular location">
    <subcellularLocation>
        <location evidence="1">Cell membrane</location>
        <topology evidence="1">Single-pass type II membrane protein</topology>
    </subcellularLocation>
</comment>
<evidence type="ECO:0000256" key="2">
    <source>
        <dbReference type="ARBA" id="ARBA00022475"/>
    </source>
</evidence>
<keyword evidence="2" id="KW-1003">Cell membrane</keyword>
<gene>
    <name evidence="11" type="ORF">MasN3_37270</name>
</gene>
<dbReference type="PANTHER" id="PTHR38035:SF1">
    <property type="entry name" value="ANCILLARY SECYEG TRANSLOCON SUBUNIT"/>
    <property type="match status" value="1"/>
</dbReference>
<dbReference type="PANTHER" id="PTHR38035">
    <property type="entry name" value="UPF0070 PROTEIN YFGM"/>
    <property type="match status" value="1"/>
</dbReference>
<dbReference type="SUPFAM" id="SSF48452">
    <property type="entry name" value="TPR-like"/>
    <property type="match status" value="1"/>
</dbReference>
<sequence length="223" mass="24285">MAYDLEEQEQIANFKAFWARYGNLIMGVLIVALLAYASYNFWQSRQRTHAVEASALYDELQTALVASDNAKAQRIAGDIKQKYDGTVYAQMASLAAAKTAFDANDLKTAKAQLQWVVDKGNDEYQAIAKLRLAGVLLDEKSFDAALKLLNDKFPEQFSAEVADRKGDVLVAQNKIAEARQAYVAALAAMHKDNPGRQLVQIKLEAIGGTVPEAKDAKAAAAAA</sequence>
<reference evidence="11" key="1">
    <citation type="submission" date="2022-11" db="EMBL/GenBank/DDBJ databases">
        <title>Isolation and characterization of PLA-degrading bacterium Massilia sp. from Antarctic soil.</title>
        <authorList>
            <person name="Sato K."/>
            <person name="Gomez-Fuentes C."/>
            <person name="Ahmad S.A."/>
            <person name="Zulkharnain A."/>
        </authorList>
    </citation>
    <scope>NUCLEOTIDE SEQUENCE</scope>
    <source>
        <strain evidence="11">N-3</strain>
    </source>
</reference>
<evidence type="ECO:0000256" key="3">
    <source>
        <dbReference type="ARBA" id="ARBA00022692"/>
    </source>
</evidence>
<evidence type="ECO:0000256" key="8">
    <source>
        <dbReference type="ARBA" id="ARBA00024235"/>
    </source>
</evidence>
<evidence type="ECO:0000256" key="4">
    <source>
        <dbReference type="ARBA" id="ARBA00022989"/>
    </source>
</evidence>
<evidence type="ECO:0000256" key="1">
    <source>
        <dbReference type="ARBA" id="ARBA00004401"/>
    </source>
</evidence>
<organism evidence="11 12">
    <name type="scientific">Massilia varians</name>
    <dbReference type="NCBI Taxonomy" id="457921"/>
    <lineage>
        <taxon>Bacteria</taxon>
        <taxon>Pseudomonadati</taxon>
        <taxon>Pseudomonadota</taxon>
        <taxon>Betaproteobacteria</taxon>
        <taxon>Burkholderiales</taxon>
        <taxon>Oxalobacteraceae</taxon>
        <taxon>Telluria group</taxon>
        <taxon>Massilia</taxon>
    </lineage>
</organism>
<dbReference type="InterPro" id="IPR026039">
    <property type="entry name" value="YfgM"/>
</dbReference>
<dbReference type="InterPro" id="IPR011990">
    <property type="entry name" value="TPR-like_helical_dom_sf"/>
</dbReference>
<keyword evidence="4 9" id="KW-1133">Transmembrane helix</keyword>
<evidence type="ECO:0000256" key="5">
    <source>
        <dbReference type="ARBA" id="ARBA00023136"/>
    </source>
</evidence>
<keyword evidence="6" id="KW-0143">Chaperone</keyword>
<feature type="transmembrane region" description="Helical" evidence="9">
    <location>
        <begin position="21"/>
        <end position="42"/>
    </location>
</feature>
<evidence type="ECO:0000259" key="10">
    <source>
        <dbReference type="Pfam" id="PF09976"/>
    </source>
</evidence>
<evidence type="ECO:0000313" key="12">
    <source>
        <dbReference type="Proteomes" id="UP001163336"/>
    </source>
</evidence>
<dbReference type="PIRSF" id="PIRSF006170">
    <property type="entry name" value="YfgM"/>
    <property type="match status" value="1"/>
</dbReference>
<evidence type="ECO:0000256" key="7">
    <source>
        <dbReference type="ARBA" id="ARBA00024197"/>
    </source>
</evidence>
<keyword evidence="12" id="KW-1185">Reference proteome</keyword>
<dbReference type="Gene3D" id="1.25.40.10">
    <property type="entry name" value="Tetratricopeptide repeat domain"/>
    <property type="match status" value="1"/>
</dbReference>
<keyword evidence="5 9" id="KW-0472">Membrane</keyword>
<dbReference type="RefSeq" id="WP_281909249.1">
    <property type="nucleotide sequence ID" value="NZ_AP026966.1"/>
</dbReference>
<evidence type="ECO:0000313" key="11">
    <source>
        <dbReference type="EMBL" id="BDT60233.1"/>
    </source>
</evidence>